<reference evidence="3" key="1">
    <citation type="submission" date="2023-05" db="EMBL/GenBank/DDBJ databases">
        <title>Anaerotaeda fermentans gen. nov., sp. nov., a novel anaerobic planctomycete of the new family within the order Sedimentisphaerales isolated from Taman Peninsula, Russia.</title>
        <authorList>
            <person name="Khomyakova M.A."/>
            <person name="Merkel A.Y."/>
            <person name="Slobodkin A.I."/>
        </authorList>
    </citation>
    <scope>NUCLEOTIDE SEQUENCE</scope>
    <source>
        <strain evidence="3">M17dextr</strain>
    </source>
</reference>
<dbReference type="InterPro" id="IPR007842">
    <property type="entry name" value="HEPN_dom"/>
</dbReference>
<dbReference type="Proteomes" id="UP001431776">
    <property type="component" value="Unassembled WGS sequence"/>
</dbReference>
<protein>
    <submittedName>
        <fullName evidence="3">HEPN domain-containing protein</fullName>
    </submittedName>
</protein>
<comment type="caution">
    <text evidence="3">The sequence shown here is derived from an EMBL/GenBank/DDBJ whole genome shotgun (WGS) entry which is preliminary data.</text>
</comment>
<gene>
    <name evidence="3" type="ORF">QJ522_01595</name>
</gene>
<feature type="domain" description="HEPN" evidence="2">
    <location>
        <begin position="10"/>
        <end position="123"/>
    </location>
</feature>
<accession>A0AAW6TQ86</accession>
<proteinExistence type="inferred from homology"/>
<evidence type="ECO:0000259" key="2">
    <source>
        <dbReference type="Pfam" id="PF05168"/>
    </source>
</evidence>
<name>A0AAW6TQ86_9BACT</name>
<dbReference type="AlphaFoldDB" id="A0AAW6TQ86"/>
<evidence type="ECO:0000313" key="3">
    <source>
        <dbReference type="EMBL" id="MDI6447720.1"/>
    </source>
</evidence>
<dbReference type="PANTHER" id="PTHR36565">
    <property type="entry name" value="UPF0332 PROTEIN TM_1000"/>
    <property type="match status" value="1"/>
</dbReference>
<organism evidence="3 4">
    <name type="scientific">Anaerobaca lacustris</name>
    <dbReference type="NCBI Taxonomy" id="3044600"/>
    <lineage>
        <taxon>Bacteria</taxon>
        <taxon>Pseudomonadati</taxon>
        <taxon>Planctomycetota</taxon>
        <taxon>Phycisphaerae</taxon>
        <taxon>Sedimentisphaerales</taxon>
        <taxon>Anaerobacaceae</taxon>
        <taxon>Anaerobaca</taxon>
    </lineage>
</organism>
<dbReference type="EMBL" id="JASCXX010000002">
    <property type="protein sequence ID" value="MDI6447720.1"/>
    <property type="molecule type" value="Genomic_DNA"/>
</dbReference>
<dbReference type="Pfam" id="PF05168">
    <property type="entry name" value="HEPN"/>
    <property type="match status" value="1"/>
</dbReference>
<comment type="similarity">
    <text evidence="1">Belongs to the UPF0332 family.</text>
</comment>
<evidence type="ECO:0000256" key="1">
    <source>
        <dbReference type="ARBA" id="ARBA00038248"/>
    </source>
</evidence>
<evidence type="ECO:0000313" key="4">
    <source>
        <dbReference type="Proteomes" id="UP001431776"/>
    </source>
</evidence>
<dbReference type="Gene3D" id="1.20.120.330">
    <property type="entry name" value="Nucleotidyltransferases domain 2"/>
    <property type="match status" value="1"/>
</dbReference>
<keyword evidence="4" id="KW-1185">Reference proteome</keyword>
<dbReference type="InterPro" id="IPR052226">
    <property type="entry name" value="UPF0332_toxin"/>
</dbReference>
<sequence>MTPEERTLVQYRLARAREALDEAALLFDAGHLHTYVNRLYYACFYAMSALLLARGLSTSRHSHLRGLLHKEFVHPGLIPIDRGQFFDLLYNSRQKGDYSDLVVFKAAEVQQWLAQARDFVDHVSTLTLGQP</sequence>
<dbReference type="RefSeq" id="WP_349243132.1">
    <property type="nucleotide sequence ID" value="NZ_JASCXX010000002.1"/>
</dbReference>
<dbReference type="PANTHER" id="PTHR36565:SF1">
    <property type="entry name" value="UPF0332 PROTEIN TM_1000"/>
    <property type="match status" value="1"/>
</dbReference>